<dbReference type="Proteomes" id="UP000662200">
    <property type="component" value="Unassembled WGS sequence"/>
</dbReference>
<dbReference type="EMBL" id="BMQC01000017">
    <property type="protein sequence ID" value="GGK40157.1"/>
    <property type="molecule type" value="Genomic_DNA"/>
</dbReference>
<gene>
    <name evidence="2" type="ORF">GCM10010124_36080</name>
</gene>
<keyword evidence="1" id="KW-0732">Signal</keyword>
<evidence type="ECO:0000313" key="3">
    <source>
        <dbReference type="Proteomes" id="UP000662200"/>
    </source>
</evidence>
<feature type="chain" id="PRO_5039182085" evidence="1">
    <location>
        <begin position="21"/>
        <end position="529"/>
    </location>
</feature>
<name>A0A8J3BPV2_9ACTN</name>
<comment type="caution">
    <text evidence="2">The sequence shown here is derived from an EMBL/GenBank/DDBJ whole genome shotgun (WGS) entry which is preliminary data.</text>
</comment>
<proteinExistence type="predicted"/>
<keyword evidence="3" id="KW-1185">Reference proteome</keyword>
<organism evidence="2 3">
    <name type="scientific">Pilimelia terevasa</name>
    <dbReference type="NCBI Taxonomy" id="53372"/>
    <lineage>
        <taxon>Bacteria</taxon>
        <taxon>Bacillati</taxon>
        <taxon>Actinomycetota</taxon>
        <taxon>Actinomycetes</taxon>
        <taxon>Micromonosporales</taxon>
        <taxon>Micromonosporaceae</taxon>
        <taxon>Pilimelia</taxon>
    </lineage>
</organism>
<reference evidence="2" key="2">
    <citation type="submission" date="2020-09" db="EMBL/GenBank/DDBJ databases">
        <authorList>
            <person name="Sun Q."/>
            <person name="Ohkuma M."/>
        </authorList>
    </citation>
    <scope>NUCLEOTIDE SEQUENCE</scope>
    <source>
        <strain evidence="2">JCM 3091</strain>
    </source>
</reference>
<sequence>MVGLATVAVGAGLVSGVGPAAPAVAAPVAPESVPSQVGALDAAKRHGTRVDIGDLTTETDRAWARPDGTIEWEHRFRPVRVKRDGGWRPVDLTLEKRSDGSVGPRVAAADVAFAGGGSHAMVTMGHEGDRVGLDSPTGALPEPQLSGDTAVYRDVLPGVDLQLRADVDGFAQVFVVKTPQAAKQSALRKLRFGLRGEGLAVRKVAGGNLSVVDDSGETAFVGGTPLMWDASSEHAIEGDDRLVADTGPVSTVTMPVSVADGALSITPDVALLTDEAVYPIFIDPSMTAPRRTWGMVNSAAPNTSYYNSTSEAMIGTPNAGATIYRSYFAINADSIPWDTNYVVSSTLNIQNTYSASCTPTAWGAYSVGGSLNASTTWNNPMSWKVLQHQTSEGYGRTGCGDPTVVKVPLTDLTRAYQTSSAASIAFGVRALSETETRGYKRFSNNPTLTVVYTAYSTASLLATSPLTACPTGTIRGYVGPSPTLQAKVTDPEGGQIVGQFEWTPVSGGTGLLHQLVTVLVRRPDWPVES</sequence>
<evidence type="ECO:0000256" key="1">
    <source>
        <dbReference type="SAM" id="SignalP"/>
    </source>
</evidence>
<reference evidence="2" key="1">
    <citation type="journal article" date="2014" name="Int. J. Syst. Evol. Microbiol.">
        <title>Complete genome sequence of Corynebacterium casei LMG S-19264T (=DSM 44701T), isolated from a smear-ripened cheese.</title>
        <authorList>
            <consortium name="US DOE Joint Genome Institute (JGI-PGF)"/>
            <person name="Walter F."/>
            <person name="Albersmeier A."/>
            <person name="Kalinowski J."/>
            <person name="Ruckert C."/>
        </authorList>
    </citation>
    <scope>NUCLEOTIDE SEQUENCE</scope>
    <source>
        <strain evidence="2">JCM 3091</strain>
    </source>
</reference>
<accession>A0A8J3BPV2</accession>
<dbReference type="AlphaFoldDB" id="A0A8J3BPV2"/>
<evidence type="ECO:0000313" key="2">
    <source>
        <dbReference type="EMBL" id="GGK40157.1"/>
    </source>
</evidence>
<protein>
    <submittedName>
        <fullName evidence="2">Uncharacterized protein</fullName>
    </submittedName>
</protein>
<feature type="signal peptide" evidence="1">
    <location>
        <begin position="1"/>
        <end position="20"/>
    </location>
</feature>